<evidence type="ECO:0000259" key="2">
    <source>
        <dbReference type="Pfam" id="PF12937"/>
    </source>
</evidence>
<evidence type="ECO:0000313" key="3">
    <source>
        <dbReference type="EMBL" id="KAB1210742.1"/>
    </source>
</evidence>
<dbReference type="AlphaFoldDB" id="A0A6A1VD12"/>
<comment type="caution">
    <text evidence="3">The sequence shown here is derived from an EMBL/GenBank/DDBJ whole genome shotgun (WGS) entry which is preliminary data.</text>
</comment>
<dbReference type="OrthoDB" id="63379at2759"/>
<evidence type="ECO:0000313" key="4">
    <source>
        <dbReference type="Proteomes" id="UP000516437"/>
    </source>
</evidence>
<keyword evidence="4" id="KW-1185">Reference proteome</keyword>
<dbReference type="SUPFAM" id="SSF81383">
    <property type="entry name" value="F-box domain"/>
    <property type="match status" value="1"/>
</dbReference>
<accession>A0A6A1VD12</accession>
<feature type="domain" description="F-box" evidence="2">
    <location>
        <begin position="17"/>
        <end position="57"/>
    </location>
</feature>
<dbReference type="EMBL" id="RXIC02000024">
    <property type="protein sequence ID" value="KAB1210742.1"/>
    <property type="molecule type" value="Genomic_DNA"/>
</dbReference>
<dbReference type="Proteomes" id="UP000516437">
    <property type="component" value="Chromosome 6"/>
</dbReference>
<protein>
    <recommendedName>
        <fullName evidence="2">F-box domain-containing protein</fullName>
    </recommendedName>
</protein>
<name>A0A6A1VD12_9ROSI</name>
<dbReference type="PANTHER" id="PTHR39741:SF2">
    <property type="entry name" value="F-BOX DOMAIN-CONTAINING PROTEIN"/>
    <property type="match status" value="1"/>
</dbReference>
<gene>
    <name evidence="3" type="ORF">CJ030_MR6G019867</name>
</gene>
<sequence length="374" mass="42793">MRKMDNRSDFLQRLGPDMSIEVFDHLDDPSDLVRASSVSNSWHRFVIENGLCKQLCLKMFPEISGDTHVIEVTSMVEHTTYNNVTEPAKLSVDDSSEWERLKRDHRAYAFLARGLSPFMRKDCILEPISASSTDNYPDESIQNTLEPRDRVENMASYWSSKGESDCNIPETLMYKLVANLCVVTEIHVQPFRAYFQYGSPIYSSKAVRFRMGYPRRPLEFDYDIRDALLEAHEWVDDEFIWIYTSPEFPMAQENCLQEFKLPEPVICIGGILQVELLGRVQRQELDGLYYICVSHVQVVGRPLLPPFDIEVDDASGSCTLKYIPEKPSSKSLTESPEREAGTPSRLRTFTERLMQLFGNGNVAGNDESDEEPSA</sequence>
<proteinExistence type="predicted"/>
<reference evidence="3 4" key="1">
    <citation type="journal article" date="2019" name="Plant Biotechnol. J.">
        <title>The red bayberry genome and genetic basis of sex determination.</title>
        <authorList>
            <person name="Jia H.M."/>
            <person name="Jia H.J."/>
            <person name="Cai Q.L."/>
            <person name="Wang Y."/>
            <person name="Zhao H.B."/>
            <person name="Yang W.F."/>
            <person name="Wang G.Y."/>
            <person name="Li Y.H."/>
            <person name="Zhan D.L."/>
            <person name="Shen Y.T."/>
            <person name="Niu Q.F."/>
            <person name="Chang L."/>
            <person name="Qiu J."/>
            <person name="Zhao L."/>
            <person name="Xie H.B."/>
            <person name="Fu W.Y."/>
            <person name="Jin J."/>
            <person name="Li X.W."/>
            <person name="Jiao Y."/>
            <person name="Zhou C.C."/>
            <person name="Tu T."/>
            <person name="Chai C.Y."/>
            <person name="Gao J.L."/>
            <person name="Fan L.J."/>
            <person name="van de Weg E."/>
            <person name="Wang J.Y."/>
            <person name="Gao Z.S."/>
        </authorList>
    </citation>
    <scope>NUCLEOTIDE SEQUENCE [LARGE SCALE GENOMIC DNA]</scope>
    <source>
        <tissue evidence="3">Leaves</tissue>
    </source>
</reference>
<dbReference type="PANTHER" id="PTHR39741">
    <property type="entry name" value="F-BOX DOMAIN CONTAINING PROTEIN, EXPRESSED"/>
    <property type="match status" value="1"/>
</dbReference>
<dbReference type="InterPro" id="IPR055336">
    <property type="entry name" value="At4g00755-like"/>
</dbReference>
<feature type="region of interest" description="Disordered" evidence="1">
    <location>
        <begin position="326"/>
        <end position="345"/>
    </location>
</feature>
<dbReference type="InterPro" id="IPR001810">
    <property type="entry name" value="F-box_dom"/>
</dbReference>
<dbReference type="Pfam" id="PF12937">
    <property type="entry name" value="F-box-like"/>
    <property type="match status" value="1"/>
</dbReference>
<evidence type="ECO:0000256" key="1">
    <source>
        <dbReference type="SAM" id="MobiDB-lite"/>
    </source>
</evidence>
<organism evidence="3 4">
    <name type="scientific">Morella rubra</name>
    <name type="common">Chinese bayberry</name>
    <dbReference type="NCBI Taxonomy" id="262757"/>
    <lineage>
        <taxon>Eukaryota</taxon>
        <taxon>Viridiplantae</taxon>
        <taxon>Streptophyta</taxon>
        <taxon>Embryophyta</taxon>
        <taxon>Tracheophyta</taxon>
        <taxon>Spermatophyta</taxon>
        <taxon>Magnoliopsida</taxon>
        <taxon>eudicotyledons</taxon>
        <taxon>Gunneridae</taxon>
        <taxon>Pentapetalae</taxon>
        <taxon>rosids</taxon>
        <taxon>fabids</taxon>
        <taxon>Fagales</taxon>
        <taxon>Myricaceae</taxon>
        <taxon>Morella</taxon>
    </lineage>
</organism>
<dbReference type="InterPro" id="IPR036047">
    <property type="entry name" value="F-box-like_dom_sf"/>
</dbReference>
<dbReference type="Gene3D" id="1.20.1280.50">
    <property type="match status" value="1"/>
</dbReference>